<keyword evidence="3" id="KW-1185">Reference proteome</keyword>
<dbReference type="SUPFAM" id="SSF64307">
    <property type="entry name" value="SirA-like"/>
    <property type="match status" value="1"/>
</dbReference>
<name>A0A7W6K660_9HYPH</name>
<feature type="domain" description="DUF2249" evidence="1">
    <location>
        <begin position="12"/>
        <end position="79"/>
    </location>
</feature>
<evidence type="ECO:0000313" key="3">
    <source>
        <dbReference type="Proteomes" id="UP000584824"/>
    </source>
</evidence>
<evidence type="ECO:0000313" key="2">
    <source>
        <dbReference type="EMBL" id="MBB4105933.1"/>
    </source>
</evidence>
<reference evidence="2 3" key="1">
    <citation type="submission" date="2020-08" db="EMBL/GenBank/DDBJ databases">
        <title>Genomic Encyclopedia of Type Strains, Phase IV (KMG-IV): sequencing the most valuable type-strain genomes for metagenomic binning, comparative biology and taxonomic classification.</title>
        <authorList>
            <person name="Goeker M."/>
        </authorList>
    </citation>
    <scope>NUCLEOTIDE SEQUENCE [LARGE SCALE GENOMIC DNA]</scope>
    <source>
        <strain evidence="2 3">DSM 26385</strain>
    </source>
</reference>
<gene>
    <name evidence="2" type="ORF">GGQ66_004521</name>
</gene>
<dbReference type="InterPro" id="IPR036868">
    <property type="entry name" value="TusA-like_sf"/>
</dbReference>
<dbReference type="Pfam" id="PF10006">
    <property type="entry name" value="DUF2249"/>
    <property type="match status" value="2"/>
</dbReference>
<proteinExistence type="predicted"/>
<evidence type="ECO:0000259" key="1">
    <source>
        <dbReference type="Pfam" id="PF10006"/>
    </source>
</evidence>
<dbReference type="EMBL" id="JACIDU010000037">
    <property type="protein sequence ID" value="MBB4105933.1"/>
    <property type="molecule type" value="Genomic_DNA"/>
</dbReference>
<organism evidence="2 3">
    <name type="scientific">Allorhizobium borbori</name>
    <dbReference type="NCBI Taxonomy" id="485907"/>
    <lineage>
        <taxon>Bacteria</taxon>
        <taxon>Pseudomonadati</taxon>
        <taxon>Pseudomonadota</taxon>
        <taxon>Alphaproteobacteria</taxon>
        <taxon>Hyphomicrobiales</taxon>
        <taxon>Rhizobiaceae</taxon>
        <taxon>Rhizobium/Agrobacterium group</taxon>
        <taxon>Allorhizobium</taxon>
    </lineage>
</organism>
<protein>
    <submittedName>
        <fullName evidence="2">Uncharacterized protein (DUF2249 family)</fullName>
    </submittedName>
</protein>
<dbReference type="AlphaFoldDB" id="A0A7W6K660"/>
<sequence>MAALQTSFSGRTLDVRPILRNGGEPFHAIMEAVQSLAPGEGLRLLATFQPAPLFKVMASRGFSHEVREIEGGDWEVLFTPSAPLVSTVSLSVGAEEAAGWPEPLWRLDLAGFEAPDAMARLFSRLDLMEEGEVLFALFAREPMLLPAELERRGHQWAGNTDETGTAYRMLIRVGAQDD</sequence>
<accession>A0A7W6K660</accession>
<feature type="domain" description="DUF2249" evidence="1">
    <location>
        <begin position="107"/>
        <end position="172"/>
    </location>
</feature>
<dbReference type="InterPro" id="IPR018720">
    <property type="entry name" value="DUF2249"/>
</dbReference>
<dbReference type="Proteomes" id="UP000584824">
    <property type="component" value="Unassembled WGS sequence"/>
</dbReference>
<comment type="caution">
    <text evidence="2">The sequence shown here is derived from an EMBL/GenBank/DDBJ whole genome shotgun (WGS) entry which is preliminary data.</text>
</comment>
<dbReference type="RefSeq" id="WP_183795867.1">
    <property type="nucleotide sequence ID" value="NZ_JACIDU010000037.1"/>
</dbReference>